<gene>
    <name evidence="1" type="ORF">O181_031180</name>
</gene>
<name>A0A9Q3CYJ3_9BASI</name>
<dbReference type="Proteomes" id="UP000765509">
    <property type="component" value="Unassembled WGS sequence"/>
</dbReference>
<sequence>MLDGASFGHCHMHIKIHLRSNDLIYMCKKSVPSDESTTIVNKCSRASYEAINLITTRFTERVFCEVVNLKTIEKSNLLWEKIKDQYASKRKLHRGCLWMDWQRSFYNGNLQSYIDLCRKIIMELEAISIVVPPELLSYSLLGKLGEDTNLHQFFKKRNFNEDIIEQTENILT</sequence>
<accession>A0A9Q3CYJ3</accession>
<evidence type="ECO:0000313" key="1">
    <source>
        <dbReference type="EMBL" id="MBW0491465.1"/>
    </source>
</evidence>
<dbReference type="EMBL" id="AVOT02011095">
    <property type="protein sequence ID" value="MBW0491465.1"/>
    <property type="molecule type" value="Genomic_DNA"/>
</dbReference>
<protein>
    <submittedName>
        <fullName evidence="1">Uncharacterized protein</fullName>
    </submittedName>
</protein>
<reference evidence="1" key="1">
    <citation type="submission" date="2021-03" db="EMBL/GenBank/DDBJ databases">
        <title>Draft genome sequence of rust myrtle Austropuccinia psidii MF-1, a brazilian biotype.</title>
        <authorList>
            <person name="Quecine M.C."/>
            <person name="Pachon D.M.R."/>
            <person name="Bonatelli M.L."/>
            <person name="Correr F.H."/>
            <person name="Franceschini L.M."/>
            <person name="Leite T.F."/>
            <person name="Margarido G.R.A."/>
            <person name="Almeida C.A."/>
            <person name="Ferrarezi J.A."/>
            <person name="Labate C.A."/>
        </authorList>
    </citation>
    <scope>NUCLEOTIDE SEQUENCE</scope>
    <source>
        <strain evidence="1">MF-1</strain>
    </source>
</reference>
<proteinExistence type="predicted"/>
<dbReference type="AlphaFoldDB" id="A0A9Q3CYJ3"/>
<keyword evidence="2" id="KW-1185">Reference proteome</keyword>
<evidence type="ECO:0000313" key="2">
    <source>
        <dbReference type="Proteomes" id="UP000765509"/>
    </source>
</evidence>
<organism evidence="1 2">
    <name type="scientific">Austropuccinia psidii MF-1</name>
    <dbReference type="NCBI Taxonomy" id="1389203"/>
    <lineage>
        <taxon>Eukaryota</taxon>
        <taxon>Fungi</taxon>
        <taxon>Dikarya</taxon>
        <taxon>Basidiomycota</taxon>
        <taxon>Pucciniomycotina</taxon>
        <taxon>Pucciniomycetes</taxon>
        <taxon>Pucciniales</taxon>
        <taxon>Sphaerophragmiaceae</taxon>
        <taxon>Austropuccinia</taxon>
    </lineage>
</organism>
<comment type="caution">
    <text evidence="1">The sequence shown here is derived from an EMBL/GenBank/DDBJ whole genome shotgun (WGS) entry which is preliminary data.</text>
</comment>